<evidence type="ECO:0000256" key="5">
    <source>
        <dbReference type="HAMAP-Rule" id="MF_00737"/>
    </source>
</evidence>
<feature type="binding site" evidence="5">
    <location>
        <position position="124"/>
    </location>
    <ligand>
        <name>Mn(2+)</name>
        <dbReference type="ChEBI" id="CHEBI:29035"/>
        <label>1</label>
    </ligand>
</feature>
<dbReference type="GO" id="GO:0019556">
    <property type="term" value="P:L-histidine catabolic process to glutamate and formamide"/>
    <property type="evidence" value="ECO:0007669"/>
    <property type="project" value="UniProtKB-UniRule"/>
</dbReference>
<keyword evidence="4 5" id="KW-0464">Manganese</keyword>
<evidence type="ECO:0000256" key="7">
    <source>
        <dbReference type="PIRSR" id="PIRSR036979-1"/>
    </source>
</evidence>
<dbReference type="PIRSF" id="PIRSF036979">
    <property type="entry name" value="Arginase"/>
    <property type="match status" value="1"/>
</dbReference>
<dbReference type="PANTHER" id="PTHR11358">
    <property type="entry name" value="ARGINASE/AGMATINASE"/>
    <property type="match status" value="1"/>
</dbReference>
<sequence>MKHLPTDMTLWQGRVDPEDGERGLRLHQVVTSYTPSCEQGGVVIYGFACDEGVARNKGRQGAALAPDTIRHALANFAWHNAPALYDGGNVACDDTDLVLAQQGLSQHIHQTLSQHNVLVLGGGHETAWASFQGLSGYLSRHGSPLQTPKIGIINFDAHFDLRTPQGLSKAGSSGTPFAQIAQLCQQKGWPFHYACLGVSRTSNTQALFDKAEQLGCWVEEDTEMHVAAIPALKEKLGKFIQGCDYLYLTLDMDVFPASAAPGVSAPATIGVPVQVIEPLIQFIFGEADRQRIRVPVCDITEVNPNYDRDRQTSRLAARMAWTMLHATSHHIDSQGE</sequence>
<organism evidence="10 11">
    <name type="scientific">Salinivibrio kushneri</name>
    <dbReference type="NCBI Taxonomy" id="1908198"/>
    <lineage>
        <taxon>Bacteria</taxon>
        <taxon>Pseudomonadati</taxon>
        <taxon>Pseudomonadota</taxon>
        <taxon>Gammaproteobacteria</taxon>
        <taxon>Vibrionales</taxon>
        <taxon>Vibrionaceae</taxon>
        <taxon>Salinivibrio</taxon>
    </lineage>
</organism>
<dbReference type="GO" id="GO:0050415">
    <property type="term" value="F:formimidoylglutamase activity"/>
    <property type="evidence" value="ECO:0007669"/>
    <property type="project" value="UniProtKB-UniRule"/>
</dbReference>
<dbReference type="HAMAP" id="MF_00737">
    <property type="entry name" value="Formimidoylglutam"/>
    <property type="match status" value="1"/>
</dbReference>
<evidence type="ECO:0000256" key="9">
    <source>
        <dbReference type="RuleBase" id="RU003684"/>
    </source>
</evidence>
<dbReference type="PANTHER" id="PTHR11358:SF35">
    <property type="entry name" value="FORMIMIDOYLGLUTAMASE"/>
    <property type="match status" value="1"/>
</dbReference>
<name>A0AA47KMV9_9GAMM</name>
<dbReference type="PROSITE" id="PS01053">
    <property type="entry name" value="ARGINASE_1"/>
    <property type="match status" value="1"/>
</dbReference>
<dbReference type="GO" id="GO:0033389">
    <property type="term" value="P:putrescine biosynthetic process from arginine, via agmatine"/>
    <property type="evidence" value="ECO:0007669"/>
    <property type="project" value="TreeGrafter"/>
</dbReference>
<dbReference type="Gene3D" id="3.40.800.10">
    <property type="entry name" value="Ureohydrolase domain"/>
    <property type="match status" value="1"/>
</dbReference>
<feature type="binding site" evidence="7">
    <location>
        <position position="158"/>
    </location>
    <ligand>
        <name>Mn(2+)</name>
        <dbReference type="ChEBI" id="CHEBI:29035"/>
        <label>1</label>
    </ligand>
</feature>
<keyword evidence="3 5" id="KW-0369">Histidine metabolism</keyword>
<dbReference type="CDD" id="cd09988">
    <property type="entry name" value="Formimidoylglutamase"/>
    <property type="match status" value="1"/>
</dbReference>
<dbReference type="InterPro" id="IPR023696">
    <property type="entry name" value="Ureohydrolase_dom_sf"/>
</dbReference>
<feature type="binding site" evidence="5 7">
    <location>
        <position position="160"/>
    </location>
    <ligand>
        <name>Mn(2+)</name>
        <dbReference type="ChEBI" id="CHEBI:29035"/>
        <label>1</label>
    </ligand>
</feature>
<accession>A0AA47KMV9</accession>
<dbReference type="GO" id="GO:0030145">
    <property type="term" value="F:manganese ion binding"/>
    <property type="evidence" value="ECO:0007669"/>
    <property type="project" value="UniProtKB-UniRule"/>
</dbReference>
<dbReference type="InterPro" id="IPR020855">
    <property type="entry name" value="Ureohydrolase_Mn_BS"/>
</dbReference>
<feature type="binding site" evidence="5">
    <location>
        <position position="251"/>
    </location>
    <ligand>
        <name>Mn(2+)</name>
        <dbReference type="ChEBI" id="CHEBI:29035"/>
        <label>2</label>
    </ligand>
</feature>
<feature type="binding site" evidence="5">
    <location>
        <position position="158"/>
    </location>
    <ligand>
        <name>Mn(2+)</name>
        <dbReference type="ChEBI" id="CHEBI:29035"/>
        <label>2</label>
    </ligand>
</feature>
<dbReference type="EMBL" id="CP114588">
    <property type="protein sequence ID" value="WBA09789.1"/>
    <property type="molecule type" value="Genomic_DNA"/>
</dbReference>
<comment type="cofactor">
    <cofactor evidence="5 7">
        <name>Mn(2+)</name>
        <dbReference type="ChEBI" id="CHEBI:29035"/>
    </cofactor>
    <text evidence="5 7">Binds 2 manganese ions per subunit.</text>
</comment>
<evidence type="ECO:0000256" key="3">
    <source>
        <dbReference type="ARBA" id="ARBA00022808"/>
    </source>
</evidence>
<dbReference type="Pfam" id="PF00491">
    <property type="entry name" value="Arginase"/>
    <property type="match status" value="1"/>
</dbReference>
<evidence type="ECO:0000256" key="2">
    <source>
        <dbReference type="ARBA" id="ARBA00022801"/>
    </source>
</evidence>
<dbReference type="GO" id="GO:0008783">
    <property type="term" value="F:agmatinase activity"/>
    <property type="evidence" value="ECO:0007669"/>
    <property type="project" value="TreeGrafter"/>
</dbReference>
<comment type="function">
    <text evidence="5">Catalyzes the conversion of N-formimidoyl-L-glutamate to L-glutamate and formamide.</text>
</comment>
<feature type="binding site" evidence="5 7">
    <location>
        <position position="156"/>
    </location>
    <ligand>
        <name>Mn(2+)</name>
        <dbReference type="ChEBI" id="CHEBI:29035"/>
        <label>1</label>
    </ligand>
</feature>
<dbReference type="RefSeq" id="WP_269579886.1">
    <property type="nucleotide sequence ID" value="NZ_CP114588.1"/>
</dbReference>
<dbReference type="AlphaFoldDB" id="A0AA47KMV9"/>
<comment type="pathway">
    <text evidence="5">Amino-acid degradation; L-histidine degradation into L-glutamate; L-glutamate from N-formimidoyl-L-glutamate (hydrolase route): step 1/1.</text>
</comment>
<dbReference type="EC" id="3.5.3.8" evidence="5 6"/>
<evidence type="ECO:0000256" key="8">
    <source>
        <dbReference type="PROSITE-ProRule" id="PRU00742"/>
    </source>
</evidence>
<keyword evidence="2 5" id="KW-0378">Hydrolase</keyword>
<reference evidence="10" key="1">
    <citation type="submission" date="2022-09" db="EMBL/GenBank/DDBJ databases">
        <authorList>
            <person name="Li Z.-J."/>
        </authorList>
    </citation>
    <scope>NUCLEOTIDE SEQUENCE</scope>
    <source>
        <strain evidence="10">TGB11</strain>
    </source>
</reference>
<keyword evidence="1 5" id="KW-0479">Metal-binding</keyword>
<dbReference type="SUPFAM" id="SSF52768">
    <property type="entry name" value="Arginase/deacetylase"/>
    <property type="match status" value="1"/>
</dbReference>
<evidence type="ECO:0000256" key="4">
    <source>
        <dbReference type="ARBA" id="ARBA00023211"/>
    </source>
</evidence>
<evidence type="ECO:0000256" key="6">
    <source>
        <dbReference type="NCBIfam" id="TIGR01227"/>
    </source>
</evidence>
<evidence type="ECO:0000313" key="10">
    <source>
        <dbReference type="EMBL" id="WBA09789.1"/>
    </source>
</evidence>
<dbReference type="PROSITE" id="PS51409">
    <property type="entry name" value="ARGINASE_2"/>
    <property type="match status" value="1"/>
</dbReference>
<dbReference type="InterPro" id="IPR006035">
    <property type="entry name" value="Ureohydrolase"/>
</dbReference>
<protein>
    <recommendedName>
        <fullName evidence="5 6">Formimidoylglutamase</fullName>
        <ecNumber evidence="5 6">3.5.3.8</ecNumber>
    </recommendedName>
    <alternativeName>
        <fullName evidence="5">Formiminoglutamase</fullName>
    </alternativeName>
    <alternativeName>
        <fullName evidence="5">Formiminoglutamate hydrolase</fullName>
    </alternativeName>
</protein>
<dbReference type="NCBIfam" id="TIGR01227">
    <property type="entry name" value="hutG"/>
    <property type="match status" value="1"/>
</dbReference>
<evidence type="ECO:0000256" key="1">
    <source>
        <dbReference type="ARBA" id="ARBA00022723"/>
    </source>
</evidence>
<dbReference type="InterPro" id="IPR005923">
    <property type="entry name" value="HutG"/>
</dbReference>
<evidence type="ECO:0000313" key="11">
    <source>
        <dbReference type="Proteomes" id="UP001164748"/>
    </source>
</evidence>
<feature type="binding site" evidence="5">
    <location>
        <position position="253"/>
    </location>
    <ligand>
        <name>Mn(2+)</name>
        <dbReference type="ChEBI" id="CHEBI:29035"/>
        <label>2</label>
    </ligand>
</feature>
<proteinExistence type="inferred from homology"/>
<comment type="similarity">
    <text evidence="5 8 9">Belongs to the arginase family.</text>
</comment>
<feature type="binding site" evidence="7">
    <location>
        <position position="253"/>
    </location>
    <ligand>
        <name>Mn(2+)</name>
        <dbReference type="ChEBI" id="CHEBI:29035"/>
        <label>1</label>
    </ligand>
</feature>
<dbReference type="Proteomes" id="UP001164748">
    <property type="component" value="Chromosome"/>
</dbReference>
<feature type="binding site" evidence="7">
    <location>
        <position position="124"/>
    </location>
    <ligand>
        <name>Mn(2+)</name>
        <dbReference type="ChEBI" id="CHEBI:29035"/>
        <label>2</label>
    </ligand>
</feature>
<gene>
    <name evidence="5 10" type="primary">hutG</name>
    <name evidence="10" type="ORF">N8M53_06240</name>
</gene>
<feature type="binding site" evidence="5 7">
    <location>
        <position position="251"/>
    </location>
    <ligand>
        <name>Mn(2+)</name>
        <dbReference type="ChEBI" id="CHEBI:29035"/>
        <label>1</label>
    </ligand>
</feature>
<comment type="catalytic activity">
    <reaction evidence="5">
        <text>N-formimidoyl-L-glutamate + H2O = formamide + L-glutamate</text>
        <dbReference type="Rhea" id="RHEA:22492"/>
        <dbReference type="ChEBI" id="CHEBI:15377"/>
        <dbReference type="ChEBI" id="CHEBI:16397"/>
        <dbReference type="ChEBI" id="CHEBI:29985"/>
        <dbReference type="ChEBI" id="CHEBI:58928"/>
        <dbReference type="EC" id="3.5.3.8"/>
    </reaction>
</comment>
<feature type="binding site" evidence="5">
    <location>
        <position position="156"/>
    </location>
    <ligand>
        <name>Mn(2+)</name>
        <dbReference type="ChEBI" id="CHEBI:29035"/>
        <label>2</label>
    </ligand>
</feature>